<feature type="compositionally biased region" description="Polar residues" evidence="3">
    <location>
        <begin position="31"/>
        <end position="46"/>
    </location>
</feature>
<sequence>VFVGNLDYNCTQWELRDFFQDCGRIEEVRFPSSNPGSFGGTSTDNQAGKEREIKASRGIAFVTFADDLSATRALGSSGRTLGDRKVKVATAQSGANVGKEGDKLGAVHKRKFDMR</sequence>
<dbReference type="InterPro" id="IPR000504">
    <property type="entry name" value="RRM_dom"/>
</dbReference>
<name>A0A0G4GE57_9ALVE</name>
<evidence type="ECO:0000259" key="4">
    <source>
        <dbReference type="PROSITE" id="PS50102"/>
    </source>
</evidence>
<reference evidence="5" key="1">
    <citation type="submission" date="2014-11" db="EMBL/GenBank/DDBJ databases">
        <authorList>
            <person name="Otto D Thomas"/>
            <person name="Naeem Raeece"/>
        </authorList>
    </citation>
    <scope>NUCLEOTIDE SEQUENCE</scope>
</reference>
<feature type="non-terminal residue" evidence="5">
    <location>
        <position position="1"/>
    </location>
</feature>
<protein>
    <recommendedName>
        <fullName evidence="4">RRM domain-containing protein</fullName>
    </recommendedName>
</protein>
<dbReference type="InterPro" id="IPR035979">
    <property type="entry name" value="RBD_domain_sf"/>
</dbReference>
<dbReference type="SUPFAM" id="SSF54928">
    <property type="entry name" value="RNA-binding domain, RBD"/>
    <property type="match status" value="1"/>
</dbReference>
<dbReference type="SMART" id="SM00360">
    <property type="entry name" value="RRM"/>
    <property type="match status" value="1"/>
</dbReference>
<evidence type="ECO:0000256" key="3">
    <source>
        <dbReference type="SAM" id="MobiDB-lite"/>
    </source>
</evidence>
<proteinExistence type="predicted"/>
<dbReference type="GO" id="GO:0003723">
    <property type="term" value="F:RNA binding"/>
    <property type="evidence" value="ECO:0007669"/>
    <property type="project" value="UniProtKB-UniRule"/>
</dbReference>
<dbReference type="CDD" id="cd00590">
    <property type="entry name" value="RRM_SF"/>
    <property type="match status" value="1"/>
</dbReference>
<organism evidence="5">
    <name type="scientific">Chromera velia CCMP2878</name>
    <dbReference type="NCBI Taxonomy" id="1169474"/>
    <lineage>
        <taxon>Eukaryota</taxon>
        <taxon>Sar</taxon>
        <taxon>Alveolata</taxon>
        <taxon>Colpodellida</taxon>
        <taxon>Chromeraceae</taxon>
        <taxon>Chromera</taxon>
    </lineage>
</organism>
<dbReference type="PROSITE" id="PS50102">
    <property type="entry name" value="RRM"/>
    <property type="match status" value="1"/>
</dbReference>
<dbReference type="VEuPathDB" id="CryptoDB:Cvel_4589"/>
<dbReference type="PANTHER" id="PTHR23236">
    <property type="entry name" value="EUKARYOTIC TRANSLATION INITIATION FACTOR 4B/4H"/>
    <property type="match status" value="1"/>
</dbReference>
<feature type="region of interest" description="Disordered" evidence="3">
    <location>
        <begin position="29"/>
        <end position="50"/>
    </location>
</feature>
<evidence type="ECO:0000256" key="2">
    <source>
        <dbReference type="PROSITE-ProRule" id="PRU00176"/>
    </source>
</evidence>
<accession>A0A0G4GE57</accession>
<dbReference type="Pfam" id="PF00076">
    <property type="entry name" value="RRM_1"/>
    <property type="match status" value="1"/>
</dbReference>
<keyword evidence="1 2" id="KW-0694">RNA-binding</keyword>
<dbReference type="InterPro" id="IPR012677">
    <property type="entry name" value="Nucleotide-bd_a/b_plait_sf"/>
</dbReference>
<dbReference type="PANTHER" id="PTHR23236:SF11">
    <property type="entry name" value="EUKARYOTIC TRANSLATION INITIATION FACTOR 4H"/>
    <property type="match status" value="1"/>
</dbReference>
<gene>
    <name evidence="5" type="ORF">Cvel_4589</name>
</gene>
<feature type="domain" description="RRM" evidence="4">
    <location>
        <begin position="1"/>
        <end position="93"/>
    </location>
</feature>
<dbReference type="Gene3D" id="3.30.70.330">
    <property type="match status" value="1"/>
</dbReference>
<evidence type="ECO:0000256" key="1">
    <source>
        <dbReference type="ARBA" id="ARBA00022884"/>
    </source>
</evidence>
<dbReference type="AlphaFoldDB" id="A0A0G4GE57"/>
<evidence type="ECO:0000313" key="5">
    <source>
        <dbReference type="EMBL" id="CEM27706.1"/>
    </source>
</evidence>
<dbReference type="EMBL" id="CDMZ01001126">
    <property type="protein sequence ID" value="CEM27706.1"/>
    <property type="molecule type" value="Genomic_DNA"/>
</dbReference>